<dbReference type="CDD" id="cd18186">
    <property type="entry name" value="BTB_POZ_ZBTB_KLHL-like"/>
    <property type="match status" value="1"/>
</dbReference>
<evidence type="ECO:0000313" key="4">
    <source>
        <dbReference type="Proteomes" id="UP000288805"/>
    </source>
</evidence>
<sequence length="284" mass="32684">MTIYWTDSTSLSLASQWKFNINNFLGISCSGDLHSVTRVGRLLCSDSSNSSGRRCSGSSKIRDGIEDFLVSWILNCFYLYFYFRDVALEAEATEVMQWTCKFCPVLVPHMHVHKVILWSSCDYFRAMFRSGMQESRSPFIKVPVSWEALVKLVDWLYSDKLPTLVTGCLWDNMDERKKLQELQPYLELCWLADYWLLDNIQEHCSRVINSCLDSSGNLSLEVLQIAARLSLWKLAETAVNRLGPSYSRLRLTGEIEKLDKDLADMVRVASVRHSQDSTKCKLEE</sequence>
<comment type="pathway">
    <text evidence="1">Protein modification; protein ubiquitination.</text>
</comment>
<evidence type="ECO:0000259" key="2">
    <source>
        <dbReference type="PROSITE" id="PS50097"/>
    </source>
</evidence>
<accession>A0A438E3G2</accession>
<gene>
    <name evidence="3" type="primary">VvCHDh000662_2</name>
    <name evidence="3" type="ORF">CK203_096553</name>
</gene>
<dbReference type="PANTHER" id="PTHR35918">
    <property type="entry name" value="OS06G0674800 PROTEIN"/>
    <property type="match status" value="1"/>
</dbReference>
<reference evidence="3 4" key="1">
    <citation type="journal article" date="2018" name="PLoS Genet.">
        <title>Population sequencing reveals clonal diversity and ancestral inbreeding in the grapevine cultivar Chardonnay.</title>
        <authorList>
            <person name="Roach M.J."/>
            <person name="Johnson D.L."/>
            <person name="Bohlmann J."/>
            <person name="van Vuuren H.J."/>
            <person name="Jones S.J."/>
            <person name="Pretorius I.S."/>
            <person name="Schmidt S.A."/>
            <person name="Borneman A.R."/>
        </authorList>
    </citation>
    <scope>NUCLEOTIDE SEQUENCE [LARGE SCALE GENOMIC DNA]</scope>
    <source>
        <strain evidence="4">cv. Chardonnay</strain>
        <tissue evidence="3">Leaf</tissue>
    </source>
</reference>
<dbReference type="Pfam" id="PF00651">
    <property type="entry name" value="BTB"/>
    <property type="match status" value="1"/>
</dbReference>
<organism evidence="3 4">
    <name type="scientific">Vitis vinifera</name>
    <name type="common">Grape</name>
    <dbReference type="NCBI Taxonomy" id="29760"/>
    <lineage>
        <taxon>Eukaryota</taxon>
        <taxon>Viridiplantae</taxon>
        <taxon>Streptophyta</taxon>
        <taxon>Embryophyta</taxon>
        <taxon>Tracheophyta</taxon>
        <taxon>Spermatophyta</taxon>
        <taxon>Magnoliopsida</taxon>
        <taxon>eudicotyledons</taxon>
        <taxon>Gunneridae</taxon>
        <taxon>Pentapetalae</taxon>
        <taxon>rosids</taxon>
        <taxon>Vitales</taxon>
        <taxon>Vitaceae</taxon>
        <taxon>Viteae</taxon>
        <taxon>Vitis</taxon>
    </lineage>
</organism>
<dbReference type="PROSITE" id="PS50097">
    <property type="entry name" value="BTB"/>
    <property type="match status" value="1"/>
</dbReference>
<dbReference type="EMBL" id="QGNW01001408">
    <property type="protein sequence ID" value="RVW42246.1"/>
    <property type="molecule type" value="Genomic_DNA"/>
</dbReference>
<proteinExistence type="predicted"/>
<dbReference type="InterPro" id="IPR011333">
    <property type="entry name" value="SKP1/BTB/POZ_sf"/>
</dbReference>
<dbReference type="Gene3D" id="3.30.710.10">
    <property type="entry name" value="Potassium Channel Kv1.1, Chain A"/>
    <property type="match status" value="1"/>
</dbReference>
<dbReference type="SUPFAM" id="SSF54695">
    <property type="entry name" value="POZ domain"/>
    <property type="match status" value="1"/>
</dbReference>
<dbReference type="InterPro" id="IPR000210">
    <property type="entry name" value="BTB/POZ_dom"/>
</dbReference>
<protein>
    <submittedName>
        <fullName evidence="3">BTB/POZ domain-containing protein</fullName>
    </submittedName>
</protein>
<dbReference type="AlphaFoldDB" id="A0A438E3G2"/>
<evidence type="ECO:0000256" key="1">
    <source>
        <dbReference type="ARBA" id="ARBA00004906"/>
    </source>
</evidence>
<name>A0A438E3G2_VITVI</name>
<dbReference type="PANTHER" id="PTHR35918:SF1">
    <property type="entry name" value="BTB DOMAIN-CONTAINING PROTEIN"/>
    <property type="match status" value="1"/>
</dbReference>
<feature type="domain" description="BTB" evidence="2">
    <location>
        <begin position="84"/>
        <end position="161"/>
    </location>
</feature>
<evidence type="ECO:0000313" key="3">
    <source>
        <dbReference type="EMBL" id="RVW42246.1"/>
    </source>
</evidence>
<dbReference type="Proteomes" id="UP000288805">
    <property type="component" value="Unassembled WGS sequence"/>
</dbReference>
<dbReference type="SMART" id="SM00225">
    <property type="entry name" value="BTB"/>
    <property type="match status" value="1"/>
</dbReference>
<dbReference type="InterPro" id="IPR044953">
    <property type="entry name" value="At1g04390-like"/>
</dbReference>
<comment type="caution">
    <text evidence="3">The sequence shown here is derived from an EMBL/GenBank/DDBJ whole genome shotgun (WGS) entry which is preliminary data.</text>
</comment>